<protein>
    <submittedName>
        <fullName evidence="1">Uncharacterized protein</fullName>
    </submittedName>
</protein>
<dbReference type="Proteomes" id="UP000023758">
    <property type="component" value="Unassembled WGS sequence"/>
</dbReference>
<proteinExistence type="predicted"/>
<accession>A0A022WE95</accession>
<dbReference type="EMBL" id="KK207720">
    <property type="protein sequence ID" value="EZF56471.1"/>
    <property type="molecule type" value="Genomic_DNA"/>
</dbReference>
<organism evidence="1">
    <name type="scientific">Trichophyton rubrum CBS 288.86</name>
    <dbReference type="NCBI Taxonomy" id="1215330"/>
    <lineage>
        <taxon>Eukaryota</taxon>
        <taxon>Fungi</taxon>
        <taxon>Dikarya</taxon>
        <taxon>Ascomycota</taxon>
        <taxon>Pezizomycotina</taxon>
        <taxon>Eurotiomycetes</taxon>
        <taxon>Eurotiomycetidae</taxon>
        <taxon>Onygenales</taxon>
        <taxon>Arthrodermataceae</taxon>
        <taxon>Trichophyton</taxon>
    </lineage>
</organism>
<sequence length="119" mass="13645">MAWASIVHEATRRPPSPPPGHVYHHTCFVYSPDDVSTSSPPIIAYISRNGGLQVRDIDLDWTNNSRIVVKELVTSKRMSRCDFEDILRLASQENNREDMKCSNACRRLREFQPGFDLVQ</sequence>
<dbReference type="HOGENOM" id="CLU_139861_0_0_1"/>
<dbReference type="OrthoDB" id="4201344at2759"/>
<evidence type="ECO:0000313" key="1">
    <source>
        <dbReference type="EMBL" id="EZF56471.1"/>
    </source>
</evidence>
<gene>
    <name evidence="1" type="ORF">H103_01172</name>
</gene>
<reference evidence="1" key="1">
    <citation type="submission" date="2014-02" db="EMBL/GenBank/DDBJ databases">
        <title>The Genome Sequence of Trichophyton rubrum (morphotype fischeri) CBS 288.86.</title>
        <authorList>
            <consortium name="The Broad Institute Genomics Platform"/>
            <person name="Cuomo C.A."/>
            <person name="White T.C."/>
            <person name="Graser Y."/>
            <person name="Martinez-Rossi N."/>
            <person name="Heitman J."/>
            <person name="Young S.K."/>
            <person name="Zeng Q."/>
            <person name="Gargeya S."/>
            <person name="Abouelleil A."/>
            <person name="Alvarado L."/>
            <person name="Chapman S.B."/>
            <person name="Gainer-Dewar J."/>
            <person name="Goldberg J."/>
            <person name="Griggs A."/>
            <person name="Gujja S."/>
            <person name="Hansen M."/>
            <person name="Howarth C."/>
            <person name="Imamovic A."/>
            <person name="Larimer J."/>
            <person name="Martinez D."/>
            <person name="Murphy C."/>
            <person name="Pearson M.D."/>
            <person name="Persinoti G."/>
            <person name="Poon T."/>
            <person name="Priest M."/>
            <person name="Roberts A.D."/>
            <person name="Saif S."/>
            <person name="Shea T.D."/>
            <person name="Sykes S.N."/>
            <person name="Wortman J."/>
            <person name="Nusbaum C."/>
            <person name="Birren B."/>
        </authorList>
    </citation>
    <scope>NUCLEOTIDE SEQUENCE [LARGE SCALE GENOMIC DNA]</scope>
    <source>
        <strain evidence="1">CBS 288.86</strain>
    </source>
</reference>
<name>A0A022WE95_TRIRU</name>
<dbReference type="AlphaFoldDB" id="A0A022WE95"/>